<dbReference type="InterPro" id="IPR040680">
    <property type="entry name" value="DUF5643"/>
</dbReference>
<keyword evidence="1" id="KW-1133">Transmembrane helix</keyword>
<evidence type="ECO:0000313" key="5">
    <source>
        <dbReference type="Proteomes" id="UP000769780"/>
    </source>
</evidence>
<feature type="domain" description="DUF4179" evidence="2">
    <location>
        <begin position="41"/>
        <end position="129"/>
    </location>
</feature>
<accession>A0ABS7K6C1</accession>
<gene>
    <name evidence="4" type="ORF">H0185_13445</name>
</gene>
<protein>
    <submittedName>
        <fullName evidence="4">DUF4179 domain-containing protein</fullName>
    </submittedName>
</protein>
<evidence type="ECO:0000313" key="4">
    <source>
        <dbReference type="EMBL" id="MBY0097803.1"/>
    </source>
</evidence>
<dbReference type="Proteomes" id="UP000769780">
    <property type="component" value="Unassembled WGS sequence"/>
</dbReference>
<comment type="caution">
    <text evidence="4">The sequence shown here is derived from an EMBL/GenBank/DDBJ whole genome shotgun (WGS) entry which is preliminary data.</text>
</comment>
<reference evidence="4 5" key="1">
    <citation type="submission" date="2020-07" db="EMBL/GenBank/DDBJ databases">
        <title>Fungal Genomes of the International Space Station.</title>
        <authorList>
            <person name="Seuylemezian A."/>
            <person name="Singh N.K."/>
            <person name="Wood J."/>
            <person name="Venkateswaran K."/>
        </authorList>
    </citation>
    <scope>NUCLEOTIDE SEQUENCE [LARGE SCALE GENOMIC DNA]</scope>
    <source>
        <strain evidence="4 5">PL-B2</strain>
    </source>
</reference>
<keyword evidence="1" id="KW-0472">Membrane</keyword>
<dbReference type="Pfam" id="PF13786">
    <property type="entry name" value="DUF4179"/>
    <property type="match status" value="1"/>
</dbReference>
<feature type="transmembrane region" description="Helical" evidence="1">
    <location>
        <begin position="47"/>
        <end position="70"/>
    </location>
</feature>
<proteinExistence type="predicted"/>
<organism evidence="4 5">
    <name type="scientific">Mesobacillus maritimus</name>
    <dbReference type="NCBI Taxonomy" id="1643336"/>
    <lineage>
        <taxon>Bacteria</taxon>
        <taxon>Bacillati</taxon>
        <taxon>Bacillota</taxon>
        <taxon>Bacilli</taxon>
        <taxon>Bacillales</taxon>
        <taxon>Bacillaceae</taxon>
        <taxon>Mesobacillus</taxon>
    </lineage>
</organism>
<evidence type="ECO:0000259" key="3">
    <source>
        <dbReference type="Pfam" id="PF18705"/>
    </source>
</evidence>
<dbReference type="Gene3D" id="2.60.40.1630">
    <property type="entry name" value="bacillus anthracis domain"/>
    <property type="match status" value="1"/>
</dbReference>
<sequence length="340" mass="37967">MSQDFKEWLDLDIDEIEPRPLSTEQKAKIKKHVLTKGKKNKRFNVRYLAGAALLGISVLSASFITFPAIADQLPFVQRILTYVEEDVLPKKYEDFATVVNQVQSSNGINVMIENAVYDGTNIILTYAIQTDKELGNHPRPEGFINVEPTSGSGGTGSIEKMNDTTYVGVEKVTPLFKGEGPEEVLVQWEPTSFQDFQTNTEVKGNWKFEFTLSQLPTNVQLLDQTSSQDGLTVVMKSLEKSEMAAVLRYNFYVEESVLQNWPFVTVEMSGGKDNLGNVYELNGNGGVSQNEGASNEWRTTIYSIDPNAKSLTFTPQIYYSKGSGELVKVEDMKPVTIQLD</sequence>
<keyword evidence="5" id="KW-1185">Reference proteome</keyword>
<feature type="domain" description="DUF5643" evidence="3">
    <location>
        <begin position="218"/>
        <end position="331"/>
    </location>
</feature>
<dbReference type="EMBL" id="JACWFH010000015">
    <property type="protein sequence ID" value="MBY0097803.1"/>
    <property type="molecule type" value="Genomic_DNA"/>
</dbReference>
<dbReference type="InterPro" id="IPR025436">
    <property type="entry name" value="DUF4179"/>
</dbReference>
<dbReference type="Gene3D" id="2.60.40.1640">
    <property type="entry name" value="Conserved domain protein"/>
    <property type="match status" value="1"/>
</dbReference>
<dbReference type="Pfam" id="PF18705">
    <property type="entry name" value="DUF5643"/>
    <property type="match status" value="1"/>
</dbReference>
<evidence type="ECO:0000256" key="1">
    <source>
        <dbReference type="SAM" id="Phobius"/>
    </source>
</evidence>
<dbReference type="RefSeq" id="WP_221874027.1">
    <property type="nucleotide sequence ID" value="NZ_JACWFH010000015.1"/>
</dbReference>
<evidence type="ECO:0000259" key="2">
    <source>
        <dbReference type="Pfam" id="PF13786"/>
    </source>
</evidence>
<keyword evidence="1" id="KW-0812">Transmembrane</keyword>
<name>A0ABS7K6C1_9BACI</name>